<gene>
    <name evidence="1" type="ORF">NUW54_g10816</name>
</gene>
<sequence>MEKIQPTRRHPRARLPHLTAIASSKEAQLRTTRTGRGCKVLRFHLGSSSDQSSYGAEVVGEILGAALIARERRAVQLASIALDNTSAITSSTSRTPRAGHYLTDWFLAEARQAKRKHGEMDLTVRWVAGHLGAAGNERADSEAKAAARGESSAAHLLPDCLRRTLPRSAAKARQVFLSEIETKAALQWRQSNRGVKLKAVCGSLPSKKYTKLAASLTRRQACLLIQLRSGHAPLAAHLHRIGKADSADCPVCGEARETVLHYLLQCPGFATARYRHLAPLGMGGVQLSKLLDSEDAMAPLFGFINATGFEDEPATDVMAGKGKARVQVAESSSVSLQLDYSHDMLPQLISTTFTWLRDQASAKAQEALIAILAAGPIPQHVAFILDGNRRYARRKGMQVKDGHTDGFYNLRKARPPGSNVLALKVRCVSAYAFSIENFKRSPEEVNALMDLAEEKLLELCQKGDILDQYGIRLVVVGHKDMLPERVLAAAEKAEEMTRHNDRAIFNLCMPYTSRDEITTAVHSAIKSRVEDETDDTDITEHEIEAHLMTSIAGSPPLDVLVRSSGVKRLSDYMLWQCAEDTQLQFSSTYWPEFGLLDFVPIILDYQRKVWAKSS</sequence>
<dbReference type="Proteomes" id="UP001144978">
    <property type="component" value="Unassembled WGS sequence"/>
</dbReference>
<evidence type="ECO:0000313" key="2">
    <source>
        <dbReference type="Proteomes" id="UP001144978"/>
    </source>
</evidence>
<dbReference type="EMBL" id="JANSHE010004014">
    <property type="protein sequence ID" value="KAJ2981887.1"/>
    <property type="molecule type" value="Genomic_DNA"/>
</dbReference>
<organism evidence="1 2">
    <name type="scientific">Trametes sanguinea</name>
    <dbReference type="NCBI Taxonomy" id="158606"/>
    <lineage>
        <taxon>Eukaryota</taxon>
        <taxon>Fungi</taxon>
        <taxon>Dikarya</taxon>
        <taxon>Basidiomycota</taxon>
        <taxon>Agaricomycotina</taxon>
        <taxon>Agaricomycetes</taxon>
        <taxon>Polyporales</taxon>
        <taxon>Polyporaceae</taxon>
        <taxon>Trametes</taxon>
    </lineage>
</organism>
<comment type="caution">
    <text evidence="1">The sequence shown here is derived from an EMBL/GenBank/DDBJ whole genome shotgun (WGS) entry which is preliminary data.</text>
</comment>
<reference evidence="1" key="1">
    <citation type="submission" date="2022-08" db="EMBL/GenBank/DDBJ databases">
        <title>Genome Sequence of Pycnoporus sanguineus.</title>
        <authorList>
            <person name="Buettner E."/>
        </authorList>
    </citation>
    <scope>NUCLEOTIDE SEQUENCE</scope>
    <source>
        <strain evidence="1">CG-C14</strain>
    </source>
</reference>
<name>A0ACC1NSI8_9APHY</name>
<keyword evidence="2" id="KW-1185">Reference proteome</keyword>
<proteinExistence type="predicted"/>
<evidence type="ECO:0000313" key="1">
    <source>
        <dbReference type="EMBL" id="KAJ2981887.1"/>
    </source>
</evidence>
<protein>
    <submittedName>
        <fullName evidence="1">Uncharacterized protein</fullName>
    </submittedName>
</protein>
<accession>A0ACC1NSI8</accession>